<evidence type="ECO:0000313" key="3">
    <source>
        <dbReference type="EMBL" id="VFT90979.1"/>
    </source>
</evidence>
<proteinExistence type="predicted"/>
<accession>A0A485L0K0</accession>
<sequence>MKTFVYVAALFVAAVSGASQQRGDPVAIGKCTELVKTTFGSLVLSDAATKCATDAKVKDVKAIVGAKGPSAADAKAIVASKVCATWFTGTVVPAVKKTACVFTDPTTGTAAKPSTSNSKDFKWTLAQFVQKASATKSAKAAPAPKKP</sequence>
<dbReference type="EMBL" id="VJMH01005525">
    <property type="protein sequence ID" value="KAF0695004.1"/>
    <property type="molecule type" value="Genomic_DNA"/>
</dbReference>
<dbReference type="Proteomes" id="UP000332933">
    <property type="component" value="Unassembled WGS sequence"/>
</dbReference>
<keyword evidence="1" id="KW-0732">Signal</keyword>
<evidence type="ECO:0000313" key="2">
    <source>
        <dbReference type="EMBL" id="KAF0695004.1"/>
    </source>
</evidence>
<dbReference type="AlphaFoldDB" id="A0A485L0K0"/>
<feature type="signal peptide" evidence="1">
    <location>
        <begin position="1"/>
        <end position="20"/>
    </location>
</feature>
<evidence type="ECO:0000256" key="1">
    <source>
        <dbReference type="SAM" id="SignalP"/>
    </source>
</evidence>
<reference evidence="3 4" key="1">
    <citation type="submission" date="2019-03" db="EMBL/GenBank/DDBJ databases">
        <authorList>
            <person name="Gaulin E."/>
            <person name="Dumas B."/>
        </authorList>
    </citation>
    <scope>NUCLEOTIDE SEQUENCE [LARGE SCALE GENOMIC DNA]</scope>
    <source>
        <strain evidence="3">CBS 568.67</strain>
    </source>
</reference>
<organism evidence="3 4">
    <name type="scientific">Aphanomyces stellatus</name>
    <dbReference type="NCBI Taxonomy" id="120398"/>
    <lineage>
        <taxon>Eukaryota</taxon>
        <taxon>Sar</taxon>
        <taxon>Stramenopiles</taxon>
        <taxon>Oomycota</taxon>
        <taxon>Saprolegniomycetes</taxon>
        <taxon>Saprolegniales</taxon>
        <taxon>Verrucalvaceae</taxon>
        <taxon>Aphanomyces</taxon>
    </lineage>
</organism>
<protein>
    <submittedName>
        <fullName evidence="3">Aste57867_14153 protein</fullName>
    </submittedName>
</protein>
<reference evidence="2" key="2">
    <citation type="submission" date="2019-06" db="EMBL/GenBank/DDBJ databases">
        <title>Genomics analysis of Aphanomyces spp. identifies a new class of oomycete effector associated with host adaptation.</title>
        <authorList>
            <person name="Gaulin E."/>
        </authorList>
    </citation>
    <scope>NUCLEOTIDE SEQUENCE</scope>
    <source>
        <strain evidence="2">CBS 578.67</strain>
    </source>
</reference>
<keyword evidence="4" id="KW-1185">Reference proteome</keyword>
<dbReference type="EMBL" id="CAADRA010005546">
    <property type="protein sequence ID" value="VFT90979.1"/>
    <property type="molecule type" value="Genomic_DNA"/>
</dbReference>
<name>A0A485L0K0_9STRA</name>
<feature type="chain" id="PRO_5036355507" evidence="1">
    <location>
        <begin position="21"/>
        <end position="147"/>
    </location>
</feature>
<gene>
    <name evidence="3" type="primary">Aste57867_14153</name>
    <name evidence="2" type="ORF">As57867_014102</name>
    <name evidence="3" type="ORF">ASTE57867_14153</name>
</gene>
<evidence type="ECO:0000313" key="4">
    <source>
        <dbReference type="Proteomes" id="UP000332933"/>
    </source>
</evidence>